<dbReference type="RefSeq" id="WP_344943242.1">
    <property type="nucleotide sequence ID" value="NZ_BAAAZG010000006.1"/>
</dbReference>
<keyword evidence="2" id="KW-1185">Reference proteome</keyword>
<accession>A0ABP7VBR2</accession>
<dbReference type="Proteomes" id="UP001500683">
    <property type="component" value="Unassembled WGS sequence"/>
</dbReference>
<reference evidence="2" key="1">
    <citation type="journal article" date="2019" name="Int. J. Syst. Evol. Microbiol.">
        <title>The Global Catalogue of Microorganisms (GCM) 10K type strain sequencing project: providing services to taxonomists for standard genome sequencing and annotation.</title>
        <authorList>
            <consortium name="The Broad Institute Genomics Platform"/>
            <consortium name="The Broad Institute Genome Sequencing Center for Infectious Disease"/>
            <person name="Wu L."/>
            <person name="Ma J."/>
        </authorList>
    </citation>
    <scope>NUCLEOTIDE SEQUENCE [LARGE SCALE GENOMIC DNA]</scope>
    <source>
        <strain evidence="2">JCM 16702</strain>
    </source>
</reference>
<proteinExistence type="predicted"/>
<comment type="caution">
    <text evidence="1">The sequence shown here is derived from an EMBL/GenBank/DDBJ whole genome shotgun (WGS) entry which is preliminary data.</text>
</comment>
<organism evidence="1 2">
    <name type="scientific">Actinomadura miaoliensis</name>
    <dbReference type="NCBI Taxonomy" id="430685"/>
    <lineage>
        <taxon>Bacteria</taxon>
        <taxon>Bacillati</taxon>
        <taxon>Actinomycetota</taxon>
        <taxon>Actinomycetes</taxon>
        <taxon>Streptosporangiales</taxon>
        <taxon>Thermomonosporaceae</taxon>
        <taxon>Actinomadura</taxon>
    </lineage>
</organism>
<evidence type="ECO:0000313" key="2">
    <source>
        <dbReference type="Proteomes" id="UP001500683"/>
    </source>
</evidence>
<protein>
    <submittedName>
        <fullName evidence="1">Uncharacterized protein</fullName>
    </submittedName>
</protein>
<name>A0ABP7VBR2_9ACTN</name>
<dbReference type="EMBL" id="BAAAZG010000006">
    <property type="protein sequence ID" value="GAA4063816.1"/>
    <property type="molecule type" value="Genomic_DNA"/>
</dbReference>
<sequence>MADTVETVGLVQRVAASSAFTCAWIGPTPANVELLTVTNDGTAPDISLAASLTQMLSGAATNYREVRASHASDDAKILTLEIDPV</sequence>
<gene>
    <name evidence="1" type="ORF">GCM10022214_16760</name>
</gene>
<evidence type="ECO:0000313" key="1">
    <source>
        <dbReference type="EMBL" id="GAA4063816.1"/>
    </source>
</evidence>